<comment type="caution">
    <text evidence="16">The sequence shown here is derived from an EMBL/GenBank/DDBJ whole genome shotgun (WGS) entry which is preliminary data.</text>
</comment>
<reference evidence="16 17" key="1">
    <citation type="journal article" date="2024" name="Nat. Commun.">
        <title>Phylogenomics reveals the evolutionary origins of lichenization in chlorophyte algae.</title>
        <authorList>
            <person name="Puginier C."/>
            <person name="Libourel C."/>
            <person name="Otte J."/>
            <person name="Skaloud P."/>
            <person name="Haon M."/>
            <person name="Grisel S."/>
            <person name="Petersen M."/>
            <person name="Berrin J.G."/>
            <person name="Delaux P.M."/>
            <person name="Dal Grande F."/>
            <person name="Keller J."/>
        </authorList>
    </citation>
    <scope>NUCLEOTIDE SEQUENCE [LARGE SCALE GENOMIC DNA]</scope>
    <source>
        <strain evidence="16 17">SAG 216-7</strain>
    </source>
</reference>
<keyword evidence="7" id="KW-0378">Hydrolase</keyword>
<feature type="region of interest" description="Disordered" evidence="14">
    <location>
        <begin position="59"/>
        <end position="78"/>
    </location>
</feature>
<dbReference type="SMART" id="SM00490">
    <property type="entry name" value="HELICc"/>
    <property type="match status" value="1"/>
</dbReference>
<dbReference type="InterPro" id="IPR014001">
    <property type="entry name" value="Helicase_ATP-bd"/>
</dbReference>
<dbReference type="CDD" id="cd17913">
    <property type="entry name" value="DEXQc_Suv3"/>
    <property type="match status" value="1"/>
</dbReference>
<evidence type="ECO:0000256" key="2">
    <source>
        <dbReference type="ARBA" id="ARBA00001946"/>
    </source>
</evidence>
<evidence type="ECO:0000256" key="6">
    <source>
        <dbReference type="ARBA" id="ARBA00022741"/>
    </source>
</evidence>
<comment type="cofactor">
    <cofactor evidence="2">
        <name>Mg(2+)</name>
        <dbReference type="ChEBI" id="CHEBI:18420"/>
    </cofactor>
</comment>
<dbReference type="Pfam" id="PF12513">
    <property type="entry name" value="SUV3_C"/>
    <property type="match status" value="1"/>
</dbReference>
<keyword evidence="9" id="KW-0067">ATP-binding</keyword>
<sequence length="743" mass="82289">MKDGSGENTTQAGEVRRRRRGSSAGAVLGERDAGKDGSAEAQRRGGRKRRQLEAIAAGMLEKDAGEQGPAAKGAKAKDRVRLPSYKDMESLVKQRRAGEVPHMDLTFEERTRVAAHLTAFSKSAKMRDSARALYINNQLFPTAAADFSKWFGRGMSAELKDTLMALEPGQAEDALFGLFAPFALTTFSDQIKKYSEAIKMLDLRKPHLWYPMARALQRRLVYHMGPTNSGKTYNALQAMCAAESGLYCGPLRLLAMEVYDELNASGTFCNLTTGQERKEIPFAQHTACTIEMTNLQRRVDVAVVDEIQQIGDDSRGWAWTRALQGLAANEIHMCGDGSALPLVRTLAQQMGEELEVHSYERFTPLSIETEGLERGYLDVQPGDCVVAFSRRDIYDIKQLIEAGTGQRVCVVYGALPPEMRRTQARLFNDPGSGYDVLVASDAVGMGLNLNIRRIIFHTMEKTDGSFARVPISISQIKQIAGRAGRRNSVYGQGRATCLNKADIPRLQEAIATPLESLSTPTAGLFPEFEQLEAFAGNQLEQDFHNILTRFAAEARVDGTYMFCKQESVIQAARLLSRVEGLSLQERFWFCMAPANLRNPVSAAALLRFAQKYAAKQIVPVDVPWKDRVPKTSEELCELEAAHQVISLWIWLSQRFDEELFPGRAGVQDTCEQIIAIMSEGLERMFGPTAILVNPKLQKAVCSRFASWTNGAKNAGEMVDYLSPSRPVNVGLLQTERPLLTKVA</sequence>
<comment type="subunit">
    <text evidence="4">Homodimer; in free form. Component of the mitochondrial degradosome (mtEXO) complex which is a heteropentamer containing 2 copies of SUPV3L1 and 3 copies of PNPT1.</text>
</comment>
<evidence type="ECO:0000313" key="17">
    <source>
        <dbReference type="Proteomes" id="UP001491310"/>
    </source>
</evidence>
<dbReference type="InterPro" id="IPR001650">
    <property type="entry name" value="Helicase_C-like"/>
</dbReference>
<keyword evidence="8" id="KW-0347">Helicase</keyword>
<feature type="region of interest" description="Disordered" evidence="14">
    <location>
        <begin position="1"/>
        <end position="50"/>
    </location>
</feature>
<dbReference type="CDD" id="cd18805">
    <property type="entry name" value="SF2_C_suv3"/>
    <property type="match status" value="1"/>
</dbReference>
<name>A0ABR2YKK5_9CHLO</name>
<dbReference type="Gene3D" id="1.20.272.40">
    <property type="match status" value="1"/>
</dbReference>
<dbReference type="PANTHER" id="PTHR12131:SF28">
    <property type="entry name" value="DEXH-BOX ATP-DEPENDENT RNA HELICASE DEXH18, MITOCHONDRIAL"/>
    <property type="match status" value="1"/>
</dbReference>
<accession>A0ABR2YKK5</accession>
<dbReference type="InterPro" id="IPR027417">
    <property type="entry name" value="P-loop_NTPase"/>
</dbReference>
<dbReference type="EMBL" id="JALJOT010000010">
    <property type="protein sequence ID" value="KAK9906673.1"/>
    <property type="molecule type" value="Genomic_DNA"/>
</dbReference>
<feature type="domain" description="Helicase C-terminal" evidence="15">
    <location>
        <begin position="371"/>
        <end position="525"/>
    </location>
</feature>
<keyword evidence="11" id="KW-0496">Mitochondrion</keyword>
<dbReference type="Pfam" id="PF00271">
    <property type="entry name" value="Helicase_C"/>
    <property type="match status" value="1"/>
</dbReference>
<dbReference type="PROSITE" id="PS51194">
    <property type="entry name" value="HELICASE_CTER"/>
    <property type="match status" value="1"/>
</dbReference>
<dbReference type="Proteomes" id="UP001491310">
    <property type="component" value="Unassembled WGS sequence"/>
</dbReference>
<keyword evidence="10" id="KW-0809">Transit peptide</keyword>
<evidence type="ECO:0000256" key="9">
    <source>
        <dbReference type="ARBA" id="ARBA00022840"/>
    </source>
</evidence>
<dbReference type="InterPro" id="IPR022192">
    <property type="entry name" value="SUV3_C"/>
</dbReference>
<dbReference type="Pfam" id="PF18147">
    <property type="entry name" value="Suv3_C_1"/>
    <property type="match status" value="1"/>
</dbReference>
<dbReference type="SUPFAM" id="SSF52540">
    <property type="entry name" value="P-loop containing nucleoside triphosphate hydrolases"/>
    <property type="match status" value="1"/>
</dbReference>
<evidence type="ECO:0000256" key="7">
    <source>
        <dbReference type="ARBA" id="ARBA00022801"/>
    </source>
</evidence>
<dbReference type="EC" id="3.6.4.13" evidence="5"/>
<keyword evidence="6" id="KW-0547">Nucleotide-binding</keyword>
<dbReference type="Pfam" id="PF22527">
    <property type="entry name" value="DEXQc_Suv3"/>
    <property type="match status" value="1"/>
</dbReference>
<gene>
    <name evidence="16" type="ORF">WJX75_005913</name>
</gene>
<dbReference type="InterPro" id="IPR041082">
    <property type="entry name" value="Suv3_C_1"/>
</dbReference>
<proteinExistence type="predicted"/>
<dbReference type="SMART" id="SM00487">
    <property type="entry name" value="DEXDc"/>
    <property type="match status" value="1"/>
</dbReference>
<evidence type="ECO:0000256" key="12">
    <source>
        <dbReference type="ARBA" id="ARBA00023271"/>
    </source>
</evidence>
<dbReference type="InterPro" id="IPR055206">
    <property type="entry name" value="DEXQc_SUV3"/>
</dbReference>
<comment type="subcellular location">
    <subcellularLocation>
        <location evidence="3">Mitochondrion matrix</location>
        <location evidence="3">Mitochondrion nucleoid</location>
    </subcellularLocation>
</comment>
<dbReference type="InterPro" id="IPR050699">
    <property type="entry name" value="RNA-DNA_Helicase"/>
</dbReference>
<comment type="catalytic activity">
    <reaction evidence="13">
        <text>ATP + H2O = ADP + phosphate + H(+)</text>
        <dbReference type="Rhea" id="RHEA:13065"/>
        <dbReference type="ChEBI" id="CHEBI:15377"/>
        <dbReference type="ChEBI" id="CHEBI:15378"/>
        <dbReference type="ChEBI" id="CHEBI:30616"/>
        <dbReference type="ChEBI" id="CHEBI:43474"/>
        <dbReference type="ChEBI" id="CHEBI:456216"/>
        <dbReference type="EC" id="3.6.4.13"/>
    </reaction>
</comment>
<keyword evidence="12" id="KW-1135">Mitochondrion nucleoid</keyword>
<evidence type="ECO:0000256" key="14">
    <source>
        <dbReference type="SAM" id="MobiDB-lite"/>
    </source>
</evidence>
<feature type="compositionally biased region" description="Basic and acidic residues" evidence="14">
    <location>
        <begin position="29"/>
        <end position="43"/>
    </location>
</feature>
<dbReference type="InterPro" id="IPR056377">
    <property type="entry name" value="DExH18_N"/>
</dbReference>
<dbReference type="Pfam" id="PF23703">
    <property type="entry name" value="DExH18_N"/>
    <property type="match status" value="1"/>
</dbReference>
<dbReference type="Gene3D" id="3.40.50.300">
    <property type="entry name" value="P-loop containing nucleotide triphosphate hydrolases"/>
    <property type="match status" value="2"/>
</dbReference>
<keyword evidence="17" id="KW-1185">Reference proteome</keyword>
<evidence type="ECO:0000256" key="8">
    <source>
        <dbReference type="ARBA" id="ARBA00022806"/>
    </source>
</evidence>
<evidence type="ECO:0000256" key="11">
    <source>
        <dbReference type="ARBA" id="ARBA00023128"/>
    </source>
</evidence>
<comment type="cofactor">
    <cofactor evidence="1">
        <name>Mn(2+)</name>
        <dbReference type="ChEBI" id="CHEBI:29035"/>
    </cofactor>
</comment>
<protein>
    <recommendedName>
        <fullName evidence="5">RNA helicase</fullName>
        <ecNumber evidence="5">3.6.4.13</ecNumber>
    </recommendedName>
</protein>
<evidence type="ECO:0000256" key="5">
    <source>
        <dbReference type="ARBA" id="ARBA00012552"/>
    </source>
</evidence>
<evidence type="ECO:0000256" key="4">
    <source>
        <dbReference type="ARBA" id="ARBA00011661"/>
    </source>
</evidence>
<evidence type="ECO:0000256" key="3">
    <source>
        <dbReference type="ARBA" id="ARBA00004436"/>
    </source>
</evidence>
<dbReference type="PANTHER" id="PTHR12131">
    <property type="entry name" value="ATP-DEPENDENT RNA AND DNA HELICASE"/>
    <property type="match status" value="1"/>
</dbReference>
<evidence type="ECO:0000259" key="15">
    <source>
        <dbReference type="PROSITE" id="PS51194"/>
    </source>
</evidence>
<evidence type="ECO:0000256" key="10">
    <source>
        <dbReference type="ARBA" id="ARBA00022946"/>
    </source>
</evidence>
<evidence type="ECO:0000313" key="16">
    <source>
        <dbReference type="EMBL" id="KAK9906673.1"/>
    </source>
</evidence>
<feature type="compositionally biased region" description="Polar residues" evidence="14">
    <location>
        <begin position="1"/>
        <end position="12"/>
    </location>
</feature>
<evidence type="ECO:0000256" key="13">
    <source>
        <dbReference type="ARBA" id="ARBA00047984"/>
    </source>
</evidence>
<dbReference type="InterPro" id="IPR044774">
    <property type="entry name" value="Suv3_DEXQc"/>
</dbReference>
<organism evidence="16 17">
    <name type="scientific">Coccomyxa subellipsoidea</name>
    <dbReference type="NCBI Taxonomy" id="248742"/>
    <lineage>
        <taxon>Eukaryota</taxon>
        <taxon>Viridiplantae</taxon>
        <taxon>Chlorophyta</taxon>
        <taxon>core chlorophytes</taxon>
        <taxon>Trebouxiophyceae</taxon>
        <taxon>Trebouxiophyceae incertae sedis</taxon>
        <taxon>Coccomyxaceae</taxon>
        <taxon>Coccomyxa</taxon>
    </lineage>
</organism>
<evidence type="ECO:0000256" key="1">
    <source>
        <dbReference type="ARBA" id="ARBA00001936"/>
    </source>
</evidence>
<dbReference type="Gene3D" id="1.20.58.1080">
    <property type="match status" value="1"/>
</dbReference>